<proteinExistence type="predicted"/>
<feature type="signal peptide" evidence="1">
    <location>
        <begin position="1"/>
        <end position="18"/>
    </location>
</feature>
<dbReference type="EMBL" id="CADCXV010000380">
    <property type="protein sequence ID" value="CAB0029948.1"/>
    <property type="molecule type" value="Genomic_DNA"/>
</dbReference>
<evidence type="ECO:0000313" key="3">
    <source>
        <dbReference type="Proteomes" id="UP000479190"/>
    </source>
</evidence>
<evidence type="ECO:0000313" key="2">
    <source>
        <dbReference type="EMBL" id="CAB0029948.1"/>
    </source>
</evidence>
<organism evidence="2 3">
    <name type="scientific">Trichogramma brassicae</name>
    <dbReference type="NCBI Taxonomy" id="86971"/>
    <lineage>
        <taxon>Eukaryota</taxon>
        <taxon>Metazoa</taxon>
        <taxon>Ecdysozoa</taxon>
        <taxon>Arthropoda</taxon>
        <taxon>Hexapoda</taxon>
        <taxon>Insecta</taxon>
        <taxon>Pterygota</taxon>
        <taxon>Neoptera</taxon>
        <taxon>Endopterygota</taxon>
        <taxon>Hymenoptera</taxon>
        <taxon>Apocrita</taxon>
        <taxon>Proctotrupomorpha</taxon>
        <taxon>Chalcidoidea</taxon>
        <taxon>Trichogrammatidae</taxon>
        <taxon>Trichogramma</taxon>
    </lineage>
</organism>
<protein>
    <submittedName>
        <fullName evidence="2">Uncharacterized protein</fullName>
    </submittedName>
</protein>
<evidence type="ECO:0000256" key="1">
    <source>
        <dbReference type="SAM" id="SignalP"/>
    </source>
</evidence>
<gene>
    <name evidence="2" type="ORF">TBRA_LOCUS1967</name>
</gene>
<dbReference type="AlphaFoldDB" id="A0A6H5I295"/>
<keyword evidence="3" id="KW-1185">Reference proteome</keyword>
<sequence length="290" mass="32931">MTSSVAWVVLLLVGAASSRRTGVNFRFGDKPTVNRVIEHDEYDTAGQVLSVKFDGGSTTRKGQLAYIVCDDSKSRERKCRVVVEDYRHGNRTVSKSCELVLTPEQSKRSTIADKFDVTVVRDDFVVVTWYEQKVNNKGKEKSLLRLTKLQLNDCQSKPIDAKKVEHLEAITYSLMSKDGQNDHLYSVAVNPQRPRVYFSFGVDFDKDELAVNGSLRSLSLEKFGKASARLEARIEIVFKNLFFYPIPFGFTLLERVSDQRNSSLVTDRIFTFANPGRKSGRMNKYIVCTR</sequence>
<keyword evidence="1" id="KW-0732">Signal</keyword>
<feature type="chain" id="PRO_5026201523" evidence="1">
    <location>
        <begin position="19"/>
        <end position="290"/>
    </location>
</feature>
<reference evidence="2 3" key="1">
    <citation type="submission" date="2020-02" db="EMBL/GenBank/DDBJ databases">
        <authorList>
            <person name="Ferguson B K."/>
        </authorList>
    </citation>
    <scope>NUCLEOTIDE SEQUENCE [LARGE SCALE GENOMIC DNA]</scope>
</reference>
<accession>A0A6H5I295</accession>
<dbReference type="OrthoDB" id="10383717at2759"/>
<dbReference type="Proteomes" id="UP000479190">
    <property type="component" value="Unassembled WGS sequence"/>
</dbReference>
<name>A0A6H5I295_9HYME</name>